<evidence type="ECO:0000313" key="3">
    <source>
        <dbReference type="Proteomes" id="UP000814243"/>
    </source>
</evidence>
<protein>
    <recommendedName>
        <fullName evidence="1">Large ribosomal subunit protein mL46 N-terminal domain-containing protein</fullName>
    </recommendedName>
</protein>
<dbReference type="AlphaFoldDB" id="A0A922MTK7"/>
<name>A0A922MTK7_SPOEX</name>
<reference evidence="2" key="1">
    <citation type="journal article" date="2021" name="G3 (Bethesda)">
        <title>Genome and transcriptome analysis of the beet armyworm Spodoptera exigua reveals targets for pest control. .</title>
        <authorList>
            <person name="Simon S."/>
            <person name="Breeschoten T."/>
            <person name="Jansen H.J."/>
            <person name="Dirks R.P."/>
            <person name="Schranz M.E."/>
            <person name="Ros V.I.D."/>
        </authorList>
    </citation>
    <scope>NUCLEOTIDE SEQUENCE</scope>
    <source>
        <strain evidence="2">TB_SE_WUR_2020</strain>
    </source>
</reference>
<feature type="domain" description="Large ribosomal subunit protein mL46 N-terminal" evidence="1">
    <location>
        <begin position="27"/>
        <end position="125"/>
    </location>
</feature>
<organism evidence="2 3">
    <name type="scientific">Spodoptera exigua</name>
    <name type="common">Beet armyworm</name>
    <name type="synonym">Noctua fulgens</name>
    <dbReference type="NCBI Taxonomy" id="7107"/>
    <lineage>
        <taxon>Eukaryota</taxon>
        <taxon>Metazoa</taxon>
        <taxon>Ecdysozoa</taxon>
        <taxon>Arthropoda</taxon>
        <taxon>Hexapoda</taxon>
        <taxon>Insecta</taxon>
        <taxon>Pterygota</taxon>
        <taxon>Neoptera</taxon>
        <taxon>Endopterygota</taxon>
        <taxon>Lepidoptera</taxon>
        <taxon>Glossata</taxon>
        <taxon>Ditrysia</taxon>
        <taxon>Noctuoidea</taxon>
        <taxon>Noctuidae</taxon>
        <taxon>Amphipyrinae</taxon>
        <taxon>Spodoptera</taxon>
    </lineage>
</organism>
<dbReference type="InterPro" id="IPR040008">
    <property type="entry name" value="Ribosomal_mL46"/>
</dbReference>
<dbReference type="PANTHER" id="PTHR13124">
    <property type="entry name" value="39S RIBOSOMAL PROTEIN L46, MITOCHONDRIAL PRECURSOR-RELATED"/>
    <property type="match status" value="1"/>
</dbReference>
<dbReference type="GO" id="GO:0003735">
    <property type="term" value="F:structural constituent of ribosome"/>
    <property type="evidence" value="ECO:0007669"/>
    <property type="project" value="InterPro"/>
</dbReference>
<dbReference type="InterPro" id="IPR021757">
    <property type="entry name" value="Ribosomal_mL46_N"/>
</dbReference>
<gene>
    <name evidence="2" type="ORF">HF086_011268</name>
</gene>
<dbReference type="GO" id="GO:0005762">
    <property type="term" value="C:mitochondrial large ribosomal subunit"/>
    <property type="evidence" value="ECO:0007669"/>
    <property type="project" value="TreeGrafter"/>
</dbReference>
<dbReference type="Proteomes" id="UP000814243">
    <property type="component" value="Unassembled WGS sequence"/>
</dbReference>
<evidence type="ECO:0000259" key="1">
    <source>
        <dbReference type="Pfam" id="PF11788"/>
    </source>
</evidence>
<evidence type="ECO:0000313" key="2">
    <source>
        <dbReference type="EMBL" id="KAH9642911.1"/>
    </source>
</evidence>
<sequence>MFKSFIQAEVTLCRRIFVRGLNTRSPWDIVTGVCVERLPVVTPPLNEMQKKFMALQSTLEIEKSMKSDHEIRHESDKIQAELLKKESADVDVDAVSKITAQDFEDAATEELAQFKFASIETDADKKGDKTSTERCLQRHLVLVTPVKTAERIVKEQCGSEINVQFLSNAPCGFYKYKYPSEVNGKIGAKVSIGVTKISLNNIQFLSGRCT</sequence>
<comment type="caution">
    <text evidence="2">The sequence shown here is derived from an EMBL/GenBank/DDBJ whole genome shotgun (WGS) entry which is preliminary data.</text>
</comment>
<dbReference type="PANTHER" id="PTHR13124:SF12">
    <property type="entry name" value="LARGE RIBOSOMAL SUBUNIT PROTEIN ML46"/>
    <property type="match status" value="1"/>
</dbReference>
<accession>A0A922MTK7</accession>
<dbReference type="Pfam" id="PF11788">
    <property type="entry name" value="MRP-L46"/>
    <property type="match status" value="1"/>
</dbReference>
<proteinExistence type="predicted"/>
<dbReference type="Gene3D" id="3.90.79.10">
    <property type="entry name" value="Nucleoside Triphosphate Pyrophosphohydrolase"/>
    <property type="match status" value="1"/>
</dbReference>
<dbReference type="EMBL" id="JACEFF010000166">
    <property type="protein sequence ID" value="KAH9642911.1"/>
    <property type="molecule type" value="Genomic_DNA"/>
</dbReference>